<keyword evidence="3" id="KW-1185">Reference proteome</keyword>
<dbReference type="EMBL" id="JACEFB010000009">
    <property type="protein sequence ID" value="MBA2226970.1"/>
    <property type="molecule type" value="Genomic_DNA"/>
</dbReference>
<evidence type="ECO:0000256" key="1">
    <source>
        <dbReference type="SAM" id="MobiDB-lite"/>
    </source>
</evidence>
<comment type="caution">
    <text evidence="2">The sequence shown here is derived from an EMBL/GenBank/DDBJ whole genome shotgun (WGS) entry which is preliminary data.</text>
</comment>
<dbReference type="RefSeq" id="WP_194538564.1">
    <property type="nucleotide sequence ID" value="NZ_JACEFB010000009.1"/>
</dbReference>
<dbReference type="Proteomes" id="UP000542342">
    <property type="component" value="Unassembled WGS sequence"/>
</dbReference>
<name>A0A7V8VFA6_9BACT</name>
<organism evidence="2 3">
    <name type="scientific">Thermogemmata fonticola</name>
    <dbReference type="NCBI Taxonomy" id="2755323"/>
    <lineage>
        <taxon>Bacteria</taxon>
        <taxon>Pseudomonadati</taxon>
        <taxon>Planctomycetota</taxon>
        <taxon>Planctomycetia</taxon>
        <taxon>Gemmatales</taxon>
        <taxon>Gemmataceae</taxon>
        <taxon>Thermogemmata</taxon>
    </lineage>
</organism>
<evidence type="ECO:0000313" key="3">
    <source>
        <dbReference type="Proteomes" id="UP000542342"/>
    </source>
</evidence>
<protein>
    <submittedName>
        <fullName evidence="2">Uncharacterized protein</fullName>
    </submittedName>
</protein>
<dbReference type="AlphaFoldDB" id="A0A7V8VFA6"/>
<proteinExistence type="predicted"/>
<feature type="region of interest" description="Disordered" evidence="1">
    <location>
        <begin position="35"/>
        <end position="56"/>
    </location>
</feature>
<feature type="compositionally biased region" description="Basic and acidic residues" evidence="1">
    <location>
        <begin position="46"/>
        <end position="56"/>
    </location>
</feature>
<reference evidence="2 3" key="1">
    <citation type="submission" date="2020-07" db="EMBL/GenBank/DDBJ databases">
        <title>Thermogemmata thermophila gen. nov., sp. nov., a novel moderate thermophilic planctomycete from a Kamchatka hot spring.</title>
        <authorList>
            <person name="Elcheninov A.G."/>
            <person name="Podosokorskaya O.A."/>
            <person name="Kovaleva O.L."/>
            <person name="Novikov A."/>
            <person name="Bonch-Osmolovskaya E.A."/>
            <person name="Toshchakov S.V."/>
            <person name="Kublanov I.V."/>
        </authorList>
    </citation>
    <scope>NUCLEOTIDE SEQUENCE [LARGE SCALE GENOMIC DNA]</scope>
    <source>
        <strain evidence="2 3">2918</strain>
    </source>
</reference>
<evidence type="ECO:0000313" key="2">
    <source>
        <dbReference type="EMBL" id="MBA2226970.1"/>
    </source>
</evidence>
<accession>A0A7V8VFA6</accession>
<gene>
    <name evidence="2" type="ORF">H0921_12435</name>
</gene>
<sequence length="56" mass="6637">MPLGQAWFLPYLIEQGLLQPRESWNAAKLSARPRFDQRLRVRHARSPRERDPPQKA</sequence>